<dbReference type="EMBL" id="JAWQEG010002887">
    <property type="protein sequence ID" value="KAK3869103.1"/>
    <property type="molecule type" value="Genomic_DNA"/>
</dbReference>
<organism evidence="1 2">
    <name type="scientific">Petrolisthes cinctipes</name>
    <name type="common">Flat porcelain crab</name>
    <dbReference type="NCBI Taxonomy" id="88211"/>
    <lineage>
        <taxon>Eukaryota</taxon>
        <taxon>Metazoa</taxon>
        <taxon>Ecdysozoa</taxon>
        <taxon>Arthropoda</taxon>
        <taxon>Crustacea</taxon>
        <taxon>Multicrustacea</taxon>
        <taxon>Malacostraca</taxon>
        <taxon>Eumalacostraca</taxon>
        <taxon>Eucarida</taxon>
        <taxon>Decapoda</taxon>
        <taxon>Pleocyemata</taxon>
        <taxon>Anomura</taxon>
        <taxon>Galatheoidea</taxon>
        <taxon>Porcellanidae</taxon>
        <taxon>Petrolisthes</taxon>
    </lineage>
</organism>
<accession>A0AAE1FA92</accession>
<evidence type="ECO:0000313" key="2">
    <source>
        <dbReference type="Proteomes" id="UP001286313"/>
    </source>
</evidence>
<proteinExistence type="predicted"/>
<dbReference type="AlphaFoldDB" id="A0AAE1FA92"/>
<gene>
    <name evidence="1" type="ORF">Pcinc_025561</name>
</gene>
<sequence>MCSANLRHYSRLPTHLHPYTKEYNTEADIDMTIRINVDEYECNLCRGETHPLPLSQAGMSARGDAPPPHNVAWQLSFVRQSVAVFARDCPCYVSPLSLSRNP</sequence>
<keyword evidence="2" id="KW-1185">Reference proteome</keyword>
<protein>
    <submittedName>
        <fullName evidence="1">Uncharacterized protein</fullName>
    </submittedName>
</protein>
<evidence type="ECO:0000313" key="1">
    <source>
        <dbReference type="EMBL" id="KAK3869103.1"/>
    </source>
</evidence>
<comment type="caution">
    <text evidence="1">The sequence shown here is derived from an EMBL/GenBank/DDBJ whole genome shotgun (WGS) entry which is preliminary data.</text>
</comment>
<reference evidence="1" key="1">
    <citation type="submission" date="2023-10" db="EMBL/GenBank/DDBJ databases">
        <title>Genome assemblies of two species of porcelain crab, Petrolisthes cinctipes and Petrolisthes manimaculis (Anomura: Porcellanidae).</title>
        <authorList>
            <person name="Angst P."/>
        </authorList>
    </citation>
    <scope>NUCLEOTIDE SEQUENCE</scope>
    <source>
        <strain evidence="1">PB745_01</strain>
        <tissue evidence="1">Gill</tissue>
    </source>
</reference>
<name>A0AAE1FA92_PETCI</name>
<dbReference type="Proteomes" id="UP001286313">
    <property type="component" value="Unassembled WGS sequence"/>
</dbReference>